<evidence type="ECO:0000256" key="1">
    <source>
        <dbReference type="ARBA" id="ARBA00001947"/>
    </source>
</evidence>
<keyword evidence="7" id="KW-1185">Reference proteome</keyword>
<evidence type="ECO:0000313" key="6">
    <source>
        <dbReference type="EMBL" id="PLC55208.1"/>
    </source>
</evidence>
<keyword evidence="2" id="KW-0479">Metal-binding</keyword>
<dbReference type="Proteomes" id="UP000234328">
    <property type="component" value="Unassembled WGS sequence"/>
</dbReference>
<dbReference type="EMBL" id="PDNV01000002">
    <property type="protein sequence ID" value="PLC55208.1"/>
    <property type="molecule type" value="Genomic_DNA"/>
</dbReference>
<dbReference type="SUPFAM" id="SSF53187">
    <property type="entry name" value="Zn-dependent exopeptidases"/>
    <property type="match status" value="1"/>
</dbReference>
<proteinExistence type="predicted"/>
<dbReference type="PANTHER" id="PTHR15162">
    <property type="entry name" value="ASPARTOACYLASE"/>
    <property type="match status" value="1"/>
</dbReference>
<dbReference type="GO" id="GO:0005829">
    <property type="term" value="C:cytosol"/>
    <property type="evidence" value="ECO:0007669"/>
    <property type="project" value="TreeGrafter"/>
</dbReference>
<dbReference type="RefSeq" id="WP_102068532.1">
    <property type="nucleotide sequence ID" value="NZ_PDNV01000002.1"/>
</dbReference>
<evidence type="ECO:0000256" key="3">
    <source>
        <dbReference type="ARBA" id="ARBA00022801"/>
    </source>
</evidence>
<comment type="cofactor">
    <cofactor evidence="1">
        <name>Zn(2+)</name>
        <dbReference type="ChEBI" id="CHEBI:29105"/>
    </cofactor>
</comment>
<dbReference type="InterPro" id="IPR050178">
    <property type="entry name" value="AspA/AstE_fam"/>
</dbReference>
<dbReference type="InterPro" id="IPR055438">
    <property type="entry name" value="AstE_AspA_cat"/>
</dbReference>
<evidence type="ECO:0000256" key="4">
    <source>
        <dbReference type="ARBA" id="ARBA00022833"/>
    </source>
</evidence>
<sequence>MIFKIDTPDLTEERVGNAGTPGVWHFDSGKPGPSVLISALIHGNELCGAWVLKDMLAAGLRPRKGKLTLAFCNLAAFDRFDPLAHDASRFADEDLNRVWTEQKLAEPITRERQRALELLPWVKQADRLLDLHSMHEPSPPLWVTGILQRNIDLGLRLGVPRHLIVDAGHKDGTRMRDYGQFGDPDGKALALLVECGFHGDPSSLRIARQATAQFLLESAVVLPDQLPEEWQQRDGQDIAQQVLQVTQPVVAKTTNLTFSSAWRGMECIERAGTTIGMDDGVPIVTPYDNCVLVMPSLRQLVPGVTVLRFARQVH</sequence>
<dbReference type="AlphaFoldDB" id="A0A2N4UJM7"/>
<dbReference type="GO" id="GO:0046872">
    <property type="term" value="F:metal ion binding"/>
    <property type="evidence" value="ECO:0007669"/>
    <property type="project" value="UniProtKB-KW"/>
</dbReference>
<dbReference type="GO" id="GO:0016788">
    <property type="term" value="F:hydrolase activity, acting on ester bonds"/>
    <property type="evidence" value="ECO:0007669"/>
    <property type="project" value="InterPro"/>
</dbReference>
<dbReference type="PANTHER" id="PTHR15162:SF7">
    <property type="entry name" value="SUCCINYLGLUTAMATE DESUCCINYLASE"/>
    <property type="match status" value="1"/>
</dbReference>
<name>A0A2N4UJM7_9BURK</name>
<reference evidence="6 7" key="1">
    <citation type="submission" date="2017-10" db="EMBL/GenBank/DDBJ databases">
        <title>Two draft genome sequences of Pusillimonas sp. strains isolated from a nitrate- and radionuclide-contaminated groundwater in Russia.</title>
        <authorList>
            <person name="Grouzdev D.S."/>
            <person name="Tourova T.P."/>
            <person name="Goeva M.A."/>
            <person name="Babich T.L."/>
            <person name="Sokolova D.S."/>
            <person name="Abdullin R."/>
            <person name="Poltaraus A.B."/>
            <person name="Toshchakov S.V."/>
            <person name="Nazina T.N."/>
        </authorList>
    </citation>
    <scope>NUCLEOTIDE SEQUENCE [LARGE SCALE GENOMIC DNA]</scope>
    <source>
        <strain evidence="6 7">JR1/69-2-13</strain>
    </source>
</reference>
<accession>A0A2N4UJM7</accession>
<dbReference type="Pfam" id="PF24827">
    <property type="entry name" value="AstE_AspA_cat"/>
    <property type="match status" value="1"/>
</dbReference>
<comment type="caution">
    <text evidence="6">The sequence shown here is derived from an EMBL/GenBank/DDBJ whole genome shotgun (WGS) entry which is preliminary data.</text>
</comment>
<organism evidence="6 7">
    <name type="scientific">Pollutimonas nitritireducens</name>
    <dbReference type="NCBI Taxonomy" id="2045209"/>
    <lineage>
        <taxon>Bacteria</taxon>
        <taxon>Pseudomonadati</taxon>
        <taxon>Pseudomonadota</taxon>
        <taxon>Betaproteobacteria</taxon>
        <taxon>Burkholderiales</taxon>
        <taxon>Alcaligenaceae</taxon>
        <taxon>Pollutimonas</taxon>
    </lineage>
</organism>
<evidence type="ECO:0000256" key="2">
    <source>
        <dbReference type="ARBA" id="ARBA00022723"/>
    </source>
</evidence>
<dbReference type="OrthoDB" id="6794856at2"/>
<feature type="domain" description="Succinylglutamate desuccinylase/Aspartoacylase catalytic" evidence="5">
    <location>
        <begin position="31"/>
        <end position="133"/>
    </location>
</feature>
<protein>
    <submittedName>
        <fullName evidence="6">Succinylglutamate desuccinylase</fullName>
    </submittedName>
</protein>
<keyword evidence="4" id="KW-0862">Zinc</keyword>
<evidence type="ECO:0000259" key="5">
    <source>
        <dbReference type="Pfam" id="PF24827"/>
    </source>
</evidence>
<evidence type="ECO:0000313" key="7">
    <source>
        <dbReference type="Proteomes" id="UP000234328"/>
    </source>
</evidence>
<gene>
    <name evidence="6" type="ORF">CR155_03075</name>
</gene>
<dbReference type="Gene3D" id="3.40.630.10">
    <property type="entry name" value="Zn peptidases"/>
    <property type="match status" value="1"/>
</dbReference>
<keyword evidence="3" id="KW-0378">Hydrolase</keyword>